<dbReference type="AlphaFoldDB" id="A0A6V8LC11"/>
<evidence type="ECO:0000313" key="2">
    <source>
        <dbReference type="Proteomes" id="UP000482960"/>
    </source>
</evidence>
<evidence type="ECO:0008006" key="3">
    <source>
        <dbReference type="Google" id="ProtNLM"/>
    </source>
</evidence>
<protein>
    <recommendedName>
        <fullName evidence="3">S-adenosyl methyltransferase</fullName>
    </recommendedName>
</protein>
<proteinExistence type="predicted"/>
<keyword evidence="2" id="KW-1185">Reference proteome</keyword>
<accession>A0A6V8LC11</accession>
<organism evidence="1 2">
    <name type="scientific">Phytohabitans rumicis</name>
    <dbReference type="NCBI Taxonomy" id="1076125"/>
    <lineage>
        <taxon>Bacteria</taxon>
        <taxon>Bacillati</taxon>
        <taxon>Actinomycetota</taxon>
        <taxon>Actinomycetes</taxon>
        <taxon>Micromonosporales</taxon>
        <taxon>Micromonosporaceae</taxon>
    </lineage>
</organism>
<dbReference type="RefSeq" id="WP_246278225.1">
    <property type="nucleotide sequence ID" value="NZ_BLPG01000001.1"/>
</dbReference>
<gene>
    <name evidence="1" type="ORF">Prum_068120</name>
</gene>
<comment type="caution">
    <text evidence="1">The sequence shown here is derived from an EMBL/GenBank/DDBJ whole genome shotgun (WGS) entry which is preliminary data.</text>
</comment>
<reference evidence="1 2" key="2">
    <citation type="submission" date="2020-03" db="EMBL/GenBank/DDBJ databases">
        <authorList>
            <person name="Ichikawa N."/>
            <person name="Kimura A."/>
            <person name="Kitahashi Y."/>
            <person name="Uohara A."/>
        </authorList>
    </citation>
    <scope>NUCLEOTIDE SEQUENCE [LARGE SCALE GENOMIC DNA]</scope>
    <source>
        <strain evidence="1 2">NBRC 108638</strain>
    </source>
</reference>
<name>A0A6V8LC11_9ACTN</name>
<dbReference type="Proteomes" id="UP000482960">
    <property type="component" value="Unassembled WGS sequence"/>
</dbReference>
<dbReference type="Gene3D" id="3.40.50.150">
    <property type="entry name" value="Vaccinia Virus protein VP39"/>
    <property type="match status" value="1"/>
</dbReference>
<dbReference type="InterPro" id="IPR006764">
    <property type="entry name" value="SAM_dep_MeTrfase_SAV2177_type"/>
</dbReference>
<sequence length="216" mass="23436">MGRAVRFLAERGVRQFLDIGSGIPTMGNVHEIAQQAAPDVRVLYVGIDTVAVLHSRQLLAGNDQASAIEGDLRHARELLDQLHTPELAAIIDLDQPVGLILAAVLHFVPDDDEAYGAVSMLREHLWQGSWLVISHAAVEGYAAEDAAAATRAFERTTAAHAGLRRHDEIARFFDGLDLVDPGLVWLPDWRPAPVDPQDFSAAPHRSGLLAGVAQIR</sequence>
<reference evidence="1 2" key="1">
    <citation type="submission" date="2020-03" db="EMBL/GenBank/DDBJ databases">
        <title>Whole genome shotgun sequence of Phytohabitans rumicis NBRC 108638.</title>
        <authorList>
            <person name="Komaki H."/>
            <person name="Tamura T."/>
        </authorList>
    </citation>
    <scope>NUCLEOTIDE SEQUENCE [LARGE SCALE GENOMIC DNA]</scope>
    <source>
        <strain evidence="1 2">NBRC 108638</strain>
    </source>
</reference>
<evidence type="ECO:0000313" key="1">
    <source>
        <dbReference type="EMBL" id="GFJ93170.1"/>
    </source>
</evidence>
<dbReference type="EMBL" id="BLPG01000001">
    <property type="protein sequence ID" value="GFJ93170.1"/>
    <property type="molecule type" value="Genomic_DNA"/>
</dbReference>
<dbReference type="SUPFAM" id="SSF53335">
    <property type="entry name" value="S-adenosyl-L-methionine-dependent methyltransferases"/>
    <property type="match status" value="1"/>
</dbReference>
<dbReference type="Pfam" id="PF04672">
    <property type="entry name" value="Methyltransf_19"/>
    <property type="match status" value="1"/>
</dbReference>
<dbReference type="InterPro" id="IPR029063">
    <property type="entry name" value="SAM-dependent_MTases_sf"/>
</dbReference>